<evidence type="ECO:0000313" key="1">
    <source>
        <dbReference type="EMBL" id="GEB57222.1"/>
    </source>
</evidence>
<protein>
    <recommendedName>
        <fullName evidence="3">Transposase IS4-like domain-containing protein</fullName>
    </recommendedName>
</protein>
<proteinExistence type="predicted"/>
<dbReference type="Proteomes" id="UP000315226">
    <property type="component" value="Unassembled WGS sequence"/>
</dbReference>
<organism evidence="1 2">
    <name type="scientific">Streptomyces gardneri</name>
    <dbReference type="NCBI Taxonomy" id="66892"/>
    <lineage>
        <taxon>Bacteria</taxon>
        <taxon>Bacillati</taxon>
        <taxon>Actinomycetota</taxon>
        <taxon>Actinomycetes</taxon>
        <taxon>Kitasatosporales</taxon>
        <taxon>Streptomycetaceae</taxon>
        <taxon>Streptomyces</taxon>
    </lineage>
</organism>
<dbReference type="PANTHER" id="PTHR33627">
    <property type="entry name" value="TRANSPOSASE"/>
    <property type="match status" value="1"/>
</dbReference>
<name>A0A4Y3RHS0_9ACTN</name>
<dbReference type="SUPFAM" id="SSF53098">
    <property type="entry name" value="Ribonuclease H-like"/>
    <property type="match status" value="1"/>
</dbReference>
<evidence type="ECO:0008006" key="3">
    <source>
        <dbReference type="Google" id="ProtNLM"/>
    </source>
</evidence>
<keyword evidence="2" id="KW-1185">Reference proteome</keyword>
<dbReference type="InterPro" id="IPR012337">
    <property type="entry name" value="RNaseH-like_sf"/>
</dbReference>
<dbReference type="PANTHER" id="PTHR33627:SF1">
    <property type="entry name" value="TRANSPOSASE"/>
    <property type="match status" value="1"/>
</dbReference>
<evidence type="ECO:0000313" key="2">
    <source>
        <dbReference type="Proteomes" id="UP000315226"/>
    </source>
</evidence>
<dbReference type="InterPro" id="IPR039365">
    <property type="entry name" value="IS701-like"/>
</dbReference>
<gene>
    <name evidence="1" type="ORF">SGA01_28270</name>
</gene>
<dbReference type="AlphaFoldDB" id="A0A4Y3RHS0"/>
<accession>A0A4Y3RHS0</accession>
<reference evidence="1 2" key="1">
    <citation type="submission" date="2019-06" db="EMBL/GenBank/DDBJ databases">
        <title>Whole genome shotgun sequence of Streptomyces gardneri NBRC 12865.</title>
        <authorList>
            <person name="Hosoyama A."/>
            <person name="Uohara A."/>
            <person name="Ohji S."/>
            <person name="Ichikawa N."/>
        </authorList>
    </citation>
    <scope>NUCLEOTIDE SEQUENCE [LARGE SCALE GENOMIC DNA]</scope>
    <source>
        <strain evidence="1 2">NBRC 12865</strain>
    </source>
</reference>
<dbReference type="EMBL" id="BJMN01000016">
    <property type="protein sequence ID" value="GEB57222.1"/>
    <property type="molecule type" value="Genomic_DNA"/>
</dbReference>
<sequence length="294" mass="32496">MGRGRRGVRRNPHLRTALEHRRTGYVLAISSTHPVITHAGKFQAKTLGARIPKRAWQRLSAGAGAKGERYYDWAQIEVHGSAGRFGQWCLLVRRNRRTGELAFYRCFSPRPVPMSELVRVAGRRWTVEETFQAGKGLTGLDEHQVRRWTSWHRWVTLAMLAHAFLAVTAAVERRDRPIPDGLIPMTGNEIQHLFAALIRPIHGLAHLLRWSLATPGSSPCTPVSLSQAGRRPAVKIKIYGWSTKGCCRGQASATPFSRPAGQLKGGVHMCGASSVGPATAGTARPRLNADLTRR</sequence>
<comment type="caution">
    <text evidence="1">The sequence shown here is derived from an EMBL/GenBank/DDBJ whole genome shotgun (WGS) entry which is preliminary data.</text>
</comment>